<protein>
    <recommendedName>
        <fullName evidence="1">BTB domain-containing protein</fullName>
    </recommendedName>
</protein>
<dbReference type="Pfam" id="PF00651">
    <property type="entry name" value="BTB"/>
    <property type="match status" value="1"/>
</dbReference>
<reference evidence="2 3" key="1">
    <citation type="submission" date="2024-10" db="EMBL/GenBank/DDBJ databases">
        <authorList>
            <person name="Kim D."/>
        </authorList>
    </citation>
    <scope>NUCLEOTIDE SEQUENCE [LARGE SCALE GENOMIC DNA]</scope>
    <source>
        <strain evidence="2">BH-2024</strain>
    </source>
</reference>
<keyword evidence="3" id="KW-1185">Reference proteome</keyword>
<evidence type="ECO:0000259" key="1">
    <source>
        <dbReference type="PROSITE" id="PS50097"/>
    </source>
</evidence>
<dbReference type="PANTHER" id="PTHR22744">
    <property type="entry name" value="HELIX LOOP HELIX PROTEIN 21-RELATED"/>
    <property type="match status" value="1"/>
</dbReference>
<dbReference type="PROSITE" id="PS50097">
    <property type="entry name" value="BTB"/>
    <property type="match status" value="1"/>
</dbReference>
<dbReference type="SUPFAM" id="SSF54695">
    <property type="entry name" value="POZ domain"/>
    <property type="match status" value="1"/>
</dbReference>
<proteinExistence type="predicted"/>
<dbReference type="InterPro" id="IPR011333">
    <property type="entry name" value="SKP1/BTB/POZ_sf"/>
</dbReference>
<name>A0ABD2JVS3_9BILA</name>
<feature type="domain" description="BTB" evidence="1">
    <location>
        <begin position="117"/>
        <end position="186"/>
    </location>
</feature>
<organism evidence="2 3">
    <name type="scientific">Heterodera trifolii</name>
    <dbReference type="NCBI Taxonomy" id="157864"/>
    <lineage>
        <taxon>Eukaryota</taxon>
        <taxon>Metazoa</taxon>
        <taxon>Ecdysozoa</taxon>
        <taxon>Nematoda</taxon>
        <taxon>Chromadorea</taxon>
        <taxon>Rhabditida</taxon>
        <taxon>Tylenchina</taxon>
        <taxon>Tylenchomorpha</taxon>
        <taxon>Tylenchoidea</taxon>
        <taxon>Heteroderidae</taxon>
        <taxon>Heteroderinae</taxon>
        <taxon>Heterodera</taxon>
    </lineage>
</organism>
<dbReference type="CDD" id="cd18186">
    <property type="entry name" value="BTB_POZ_ZBTB_KLHL-like"/>
    <property type="match status" value="1"/>
</dbReference>
<evidence type="ECO:0000313" key="2">
    <source>
        <dbReference type="EMBL" id="KAL3094709.1"/>
    </source>
</evidence>
<dbReference type="SMART" id="SM00225">
    <property type="entry name" value="BTB"/>
    <property type="match status" value="1"/>
</dbReference>
<dbReference type="Proteomes" id="UP001620626">
    <property type="component" value="Unassembled WGS sequence"/>
</dbReference>
<accession>A0ABD2JVS3</accession>
<gene>
    <name evidence="2" type="ORF">niasHT_022191</name>
</gene>
<dbReference type="Gene3D" id="3.30.710.10">
    <property type="entry name" value="Potassium Channel Kv1.1, Chain A"/>
    <property type="match status" value="1"/>
</dbReference>
<evidence type="ECO:0000313" key="3">
    <source>
        <dbReference type="Proteomes" id="UP001620626"/>
    </source>
</evidence>
<comment type="caution">
    <text evidence="2">The sequence shown here is derived from an EMBL/GenBank/DDBJ whole genome shotgun (WGS) entry which is preliminary data.</text>
</comment>
<dbReference type="EMBL" id="JBICBT010000891">
    <property type="protein sequence ID" value="KAL3094709.1"/>
    <property type="molecule type" value="Genomic_DNA"/>
</dbReference>
<dbReference type="PANTHER" id="PTHR22744:SF14">
    <property type="entry name" value="BTB DOMAIN-CONTAINING PROTEIN-RELATED"/>
    <property type="match status" value="1"/>
</dbReference>
<dbReference type="AlphaFoldDB" id="A0ABD2JVS3"/>
<sequence>MDIFDNFGIVEERIFSNISAGGYEKTETENCSAFYTVYSEGIDHLLGPNEPLAQIICWKWDKNGGQQQIIESKILKNGAVICFDYVGSTFVIRILKRWKKEFDGENPFPTPRSSPDDDLTVKIGDKQITLSAQWLMSVSPVINRMLSVEMQENQQRMLTLDDLGVDMDQFKEFLEAIIYQKNSLPNPKNVLLLLKLADFFQVDSLKSLCDNHLISCVEIPLTDRLILADQYGLNKLKNYFLRLNADKFRAFSNANHEQFLPVVSKEFLCALFVKATEMGNLK</sequence>
<dbReference type="InterPro" id="IPR000210">
    <property type="entry name" value="BTB/POZ_dom"/>
</dbReference>